<dbReference type="InterPro" id="IPR050696">
    <property type="entry name" value="FtsA/MreB"/>
</dbReference>
<dbReference type="PANTHER" id="PTHR32432">
    <property type="entry name" value="CELL DIVISION PROTEIN FTSA-RELATED"/>
    <property type="match status" value="1"/>
</dbReference>
<dbReference type="SUPFAM" id="SSF53067">
    <property type="entry name" value="Actin-like ATPase domain"/>
    <property type="match status" value="1"/>
</dbReference>
<dbReference type="RefSeq" id="WP_407280902.1">
    <property type="nucleotide sequence ID" value="NZ_CP141259.1"/>
</dbReference>
<gene>
    <name evidence="1" type="ORF">U5817_12040</name>
</gene>
<accession>A0ABZ1AS98</accession>
<organism evidence="1 2">
    <name type="scientific">Aromatoleum evansii</name>
    <name type="common">Azoarcus evansii</name>
    <dbReference type="NCBI Taxonomy" id="59406"/>
    <lineage>
        <taxon>Bacteria</taxon>
        <taxon>Pseudomonadati</taxon>
        <taxon>Pseudomonadota</taxon>
        <taxon>Betaproteobacteria</taxon>
        <taxon>Rhodocyclales</taxon>
        <taxon>Rhodocyclaceae</taxon>
        <taxon>Aromatoleum</taxon>
    </lineage>
</organism>
<dbReference type="PANTHER" id="PTHR32432:SF13">
    <property type="entry name" value="ETHANOLAMINE AMMONIA-LYASE REACTIVASE EUTA"/>
    <property type="match status" value="1"/>
</dbReference>
<evidence type="ECO:0000313" key="1">
    <source>
        <dbReference type="EMBL" id="WRL48745.1"/>
    </source>
</evidence>
<sequence>MAEDLRRRRHEAGRAVTGAFNLDRLHDSAGAPALRLHDGDGEHIHELSIGERGAITEFIWKVDNVELTTVGIDIGSSTSHLMFSRVRLQRKTQLLSSQFVVVDRKMLWRSPILLTPFLADDTIDAAALGAFIDDCYEQAGVSRRDIDSGAVMLTGEAIKKRNAQAIAELFAADAGKFVCASAGHHLECVLAAHGSGAVALSREAGATVLNVDIGGGTTKLALIRNGEILHTCAFAVGGRLIAFDPQGRLTRIDEAARVVAQALGIELRLGRRPAPDELERVVAALADVAVSMLRQRPPAGLARELLLTEALPGAGAPDMITFSGGVSEYLYGRETAQFGDIARPLADRIGDAFGADRILPPLRDTGHGIRATVIGASQFSMQVSGKTIHLSGAAALPVHNVPVLFPALPADGALPARAVASAVAAALARAHAEPGAPVAIALRWRGDPLYARLRHLAEGIATAIGGTSGCRAPLILISDGDIGKTLGHILEHELAVARPIVSIDGIQLRELDFVDIGEVIEPSHVVPIMIKSLLFAGGNGAHPADRPNTGARYSIH</sequence>
<protein>
    <submittedName>
        <fullName evidence="1">Ethanolamine ammonia-lyase reactivating factor EutA</fullName>
    </submittedName>
</protein>
<keyword evidence="2" id="KW-1185">Reference proteome</keyword>
<dbReference type="Pfam" id="PF06277">
    <property type="entry name" value="EutA"/>
    <property type="match status" value="1"/>
</dbReference>
<reference evidence="1 2" key="1">
    <citation type="submission" date="2023-12" db="EMBL/GenBank/DDBJ databases">
        <title>A. evansii MAY27, complete genome.</title>
        <authorList>
            <person name="Wang Y."/>
        </authorList>
    </citation>
    <scope>NUCLEOTIDE SEQUENCE [LARGE SCALE GENOMIC DNA]</scope>
    <source>
        <strain evidence="1 2">MAY27</strain>
    </source>
</reference>
<dbReference type="InterPro" id="IPR009377">
    <property type="entry name" value="EutA"/>
</dbReference>
<name>A0ABZ1AS98_AROEV</name>
<evidence type="ECO:0000313" key="2">
    <source>
        <dbReference type="Proteomes" id="UP001626593"/>
    </source>
</evidence>
<dbReference type="Gene3D" id="3.30.420.40">
    <property type="match status" value="1"/>
</dbReference>
<dbReference type="Proteomes" id="UP001626593">
    <property type="component" value="Chromosome"/>
</dbReference>
<dbReference type="EMBL" id="CP141259">
    <property type="protein sequence ID" value="WRL48745.1"/>
    <property type="molecule type" value="Genomic_DNA"/>
</dbReference>
<dbReference type="InterPro" id="IPR043129">
    <property type="entry name" value="ATPase_NBD"/>
</dbReference>
<proteinExistence type="predicted"/>